<name>A0A942V3S9_9FIRM</name>
<keyword evidence="7" id="KW-1185">Reference proteome</keyword>
<evidence type="ECO:0000256" key="1">
    <source>
        <dbReference type="ARBA" id="ARBA00009437"/>
    </source>
</evidence>
<dbReference type="PANTHER" id="PTHR30126">
    <property type="entry name" value="HTH-TYPE TRANSCRIPTIONAL REGULATOR"/>
    <property type="match status" value="1"/>
</dbReference>
<dbReference type="GO" id="GO:0003700">
    <property type="term" value="F:DNA-binding transcription factor activity"/>
    <property type="evidence" value="ECO:0007669"/>
    <property type="project" value="InterPro"/>
</dbReference>
<evidence type="ECO:0000256" key="4">
    <source>
        <dbReference type="ARBA" id="ARBA00023163"/>
    </source>
</evidence>
<protein>
    <submittedName>
        <fullName evidence="6">LysR family transcriptional regulator</fullName>
    </submittedName>
</protein>
<dbReference type="Pfam" id="PF03466">
    <property type="entry name" value="LysR_substrate"/>
    <property type="match status" value="1"/>
</dbReference>
<dbReference type="Pfam" id="PF00126">
    <property type="entry name" value="HTH_1"/>
    <property type="match status" value="1"/>
</dbReference>
<comment type="similarity">
    <text evidence="1">Belongs to the LysR transcriptional regulatory family.</text>
</comment>
<dbReference type="Gene3D" id="1.10.10.10">
    <property type="entry name" value="Winged helix-like DNA-binding domain superfamily/Winged helix DNA-binding domain"/>
    <property type="match status" value="1"/>
</dbReference>
<dbReference type="InterPro" id="IPR000847">
    <property type="entry name" value="LysR_HTH_N"/>
</dbReference>
<keyword evidence="4" id="KW-0804">Transcription</keyword>
<dbReference type="RefSeq" id="WP_203367325.1">
    <property type="nucleotide sequence ID" value="NZ_WSFT01000050.1"/>
</dbReference>
<dbReference type="EMBL" id="WSFT01000050">
    <property type="protein sequence ID" value="MBS4539402.1"/>
    <property type="molecule type" value="Genomic_DNA"/>
</dbReference>
<dbReference type="InterPro" id="IPR036388">
    <property type="entry name" value="WH-like_DNA-bd_sf"/>
</dbReference>
<dbReference type="GO" id="GO:0000976">
    <property type="term" value="F:transcription cis-regulatory region binding"/>
    <property type="evidence" value="ECO:0007669"/>
    <property type="project" value="TreeGrafter"/>
</dbReference>
<dbReference type="PANTHER" id="PTHR30126:SF40">
    <property type="entry name" value="HTH-TYPE TRANSCRIPTIONAL REGULATOR GLTR"/>
    <property type="match status" value="1"/>
</dbReference>
<dbReference type="InterPro" id="IPR036390">
    <property type="entry name" value="WH_DNA-bd_sf"/>
</dbReference>
<feature type="domain" description="HTH lysR-type" evidence="5">
    <location>
        <begin position="1"/>
        <end position="58"/>
    </location>
</feature>
<evidence type="ECO:0000256" key="2">
    <source>
        <dbReference type="ARBA" id="ARBA00023015"/>
    </source>
</evidence>
<reference evidence="6" key="1">
    <citation type="submission" date="2019-12" db="EMBL/GenBank/DDBJ databases">
        <title>Clostridiaceae gen. nov. sp. nov., isolated from sediment in Xinjiang, China.</title>
        <authorList>
            <person name="Zhang R."/>
        </authorList>
    </citation>
    <scope>NUCLEOTIDE SEQUENCE</scope>
    <source>
        <strain evidence="6">D2Q-11</strain>
    </source>
</reference>
<dbReference type="Proteomes" id="UP000724672">
    <property type="component" value="Unassembled WGS sequence"/>
</dbReference>
<dbReference type="Gene3D" id="3.40.190.10">
    <property type="entry name" value="Periplasmic binding protein-like II"/>
    <property type="match status" value="2"/>
</dbReference>
<sequence length="296" mass="34322">MLDSRVESFLSVCKYKSYTKASEELFISQPAVTQHIQYLQKKYECKFFNYSNKELKLTKGGELLYKHFQNAKTNDNIIAQKLKEISKKSKRLKFAATLTIGEFTLSPILNDFINEFNKYDITMYVDNTKTALKMLNNGEVHFALVEGLFNKAEYESKLCKIADFILTAPITHPLASKEVVSLEDLKNETVIIREKGSGSREILERGLFDRNFTLENFKNTIEIGNVNAMKNMVKKGVGISFLYKDSVNEEIKNNQLAEIKVSDFIVKREFNFIHLKNELIKEEMDIFYSFFQKNIN</sequence>
<proteinExistence type="inferred from homology"/>
<evidence type="ECO:0000259" key="5">
    <source>
        <dbReference type="PROSITE" id="PS50931"/>
    </source>
</evidence>
<evidence type="ECO:0000256" key="3">
    <source>
        <dbReference type="ARBA" id="ARBA00023125"/>
    </source>
</evidence>
<evidence type="ECO:0000313" key="7">
    <source>
        <dbReference type="Proteomes" id="UP000724672"/>
    </source>
</evidence>
<dbReference type="InterPro" id="IPR005119">
    <property type="entry name" value="LysR_subst-bd"/>
</dbReference>
<evidence type="ECO:0000313" key="6">
    <source>
        <dbReference type="EMBL" id="MBS4539402.1"/>
    </source>
</evidence>
<gene>
    <name evidence="6" type="ORF">GOQ27_13075</name>
</gene>
<comment type="caution">
    <text evidence="6">The sequence shown here is derived from an EMBL/GenBank/DDBJ whole genome shotgun (WGS) entry which is preliminary data.</text>
</comment>
<accession>A0A942V3S9</accession>
<keyword evidence="3" id="KW-0238">DNA-binding</keyword>
<keyword evidence="2" id="KW-0805">Transcription regulation</keyword>
<dbReference type="PROSITE" id="PS50931">
    <property type="entry name" value="HTH_LYSR"/>
    <property type="match status" value="1"/>
</dbReference>
<dbReference type="SUPFAM" id="SSF46785">
    <property type="entry name" value="Winged helix' DNA-binding domain"/>
    <property type="match status" value="1"/>
</dbReference>
<dbReference type="AlphaFoldDB" id="A0A942V3S9"/>
<organism evidence="6 7">
    <name type="scientific">Anaeromonas frigoriresistens</name>
    <dbReference type="NCBI Taxonomy" id="2683708"/>
    <lineage>
        <taxon>Bacteria</taxon>
        <taxon>Bacillati</taxon>
        <taxon>Bacillota</taxon>
        <taxon>Tissierellia</taxon>
        <taxon>Tissierellales</taxon>
        <taxon>Thermohalobacteraceae</taxon>
        <taxon>Anaeromonas</taxon>
    </lineage>
</organism>
<dbReference type="SUPFAM" id="SSF53850">
    <property type="entry name" value="Periplasmic binding protein-like II"/>
    <property type="match status" value="1"/>
</dbReference>